<feature type="transmembrane region" description="Helical" evidence="6">
    <location>
        <begin position="103"/>
        <end position="128"/>
    </location>
</feature>
<feature type="transmembrane region" description="Helical" evidence="6">
    <location>
        <begin position="20"/>
        <end position="40"/>
    </location>
</feature>
<keyword evidence="4 6" id="KW-1133">Transmembrane helix</keyword>
<dbReference type="PANTHER" id="PTHR13628:SF1">
    <property type="entry name" value="TRANSMEMBRANE PROTEIN 267"/>
    <property type="match status" value="1"/>
</dbReference>
<comment type="caution">
    <text evidence="7">The sequence shown here is derived from an EMBL/GenBank/DDBJ whole genome shotgun (WGS) entry which is preliminary data.</text>
</comment>
<comment type="subcellular location">
    <subcellularLocation>
        <location evidence="1">Membrane</location>
        <topology evidence="1">Multi-pass membrane protein</topology>
    </subcellularLocation>
</comment>
<dbReference type="InterPro" id="IPR026572">
    <property type="entry name" value="TMEM267"/>
</dbReference>
<evidence type="ECO:0000313" key="7">
    <source>
        <dbReference type="EMBL" id="DAZ99531.1"/>
    </source>
</evidence>
<keyword evidence="5 6" id="KW-0472">Membrane</keyword>
<name>A0AAV2Z222_9STRA</name>
<evidence type="ECO:0000256" key="2">
    <source>
        <dbReference type="ARBA" id="ARBA00013977"/>
    </source>
</evidence>
<dbReference type="AlphaFoldDB" id="A0AAV2Z222"/>
<dbReference type="GO" id="GO:0016020">
    <property type="term" value="C:membrane"/>
    <property type="evidence" value="ECO:0007669"/>
    <property type="project" value="UniProtKB-SubCell"/>
</dbReference>
<organism evidence="7 8">
    <name type="scientific">Lagenidium giganteum</name>
    <dbReference type="NCBI Taxonomy" id="4803"/>
    <lineage>
        <taxon>Eukaryota</taxon>
        <taxon>Sar</taxon>
        <taxon>Stramenopiles</taxon>
        <taxon>Oomycota</taxon>
        <taxon>Peronosporomycetes</taxon>
        <taxon>Pythiales</taxon>
        <taxon>Pythiaceae</taxon>
    </lineage>
</organism>
<dbReference type="PANTHER" id="PTHR13628">
    <property type="entry name" value="TRANSMEMBRANE PROTEIN 267"/>
    <property type="match status" value="1"/>
</dbReference>
<evidence type="ECO:0000256" key="1">
    <source>
        <dbReference type="ARBA" id="ARBA00004141"/>
    </source>
</evidence>
<keyword evidence="8" id="KW-1185">Reference proteome</keyword>
<dbReference type="EMBL" id="DAKRPA010000081">
    <property type="protein sequence ID" value="DAZ99531.1"/>
    <property type="molecule type" value="Genomic_DNA"/>
</dbReference>
<sequence length="254" mass="28348">MKRPSAVATCARRWARLRDFHAQALLTVTLVVVCVIADSFLAQQSYLADAALFRHLVDSATHGCVAFCAWGIYLFEVRRRLRSFSRSNAFVLCSTASSSERNVFLECAMAAVTACSLDIDHFIAAASFTVSGASHLNSRPFGHAVTFVVALLAVIWYCRATDATQRIMRVTFVGVALMSHQLRDAHRRGLWFWPLGSTPALPYAVYLALELALPVLCAKSTFKLLKTHPNIRRFRVQDDDDIDDDEDDFLIETV</sequence>
<reference evidence="7" key="1">
    <citation type="submission" date="2022-11" db="EMBL/GenBank/DDBJ databases">
        <authorList>
            <person name="Morgan W.R."/>
            <person name="Tartar A."/>
        </authorList>
    </citation>
    <scope>NUCLEOTIDE SEQUENCE</scope>
    <source>
        <strain evidence="7">ARSEF 373</strain>
    </source>
</reference>
<dbReference type="Proteomes" id="UP001146120">
    <property type="component" value="Unassembled WGS sequence"/>
</dbReference>
<feature type="transmembrane region" description="Helical" evidence="6">
    <location>
        <begin position="60"/>
        <end position="77"/>
    </location>
</feature>
<feature type="transmembrane region" description="Helical" evidence="6">
    <location>
        <begin position="140"/>
        <end position="158"/>
    </location>
</feature>
<gene>
    <name evidence="7" type="ORF">N0F65_005403</name>
</gene>
<evidence type="ECO:0000256" key="6">
    <source>
        <dbReference type="SAM" id="Phobius"/>
    </source>
</evidence>
<protein>
    <recommendedName>
        <fullName evidence="2">Transmembrane protein 267</fullName>
    </recommendedName>
</protein>
<evidence type="ECO:0000256" key="3">
    <source>
        <dbReference type="ARBA" id="ARBA00022692"/>
    </source>
</evidence>
<evidence type="ECO:0000256" key="5">
    <source>
        <dbReference type="ARBA" id="ARBA00023136"/>
    </source>
</evidence>
<keyword evidence="3 6" id="KW-0812">Transmembrane</keyword>
<evidence type="ECO:0000256" key="4">
    <source>
        <dbReference type="ARBA" id="ARBA00022989"/>
    </source>
</evidence>
<reference evidence="7" key="2">
    <citation type="journal article" date="2023" name="Microbiol Resour">
        <title>Decontamination and Annotation of the Draft Genome Sequence of the Oomycete Lagenidium giganteum ARSEF 373.</title>
        <authorList>
            <person name="Morgan W.R."/>
            <person name="Tartar A."/>
        </authorList>
    </citation>
    <scope>NUCLEOTIDE SEQUENCE</scope>
    <source>
        <strain evidence="7">ARSEF 373</strain>
    </source>
</reference>
<accession>A0AAV2Z222</accession>
<evidence type="ECO:0000313" key="8">
    <source>
        <dbReference type="Proteomes" id="UP001146120"/>
    </source>
</evidence>
<proteinExistence type="predicted"/>